<name>A0ABV9XFC5_9ACTN</name>
<reference evidence="2" key="1">
    <citation type="journal article" date="2019" name="Int. J. Syst. Evol. Microbiol.">
        <title>The Global Catalogue of Microorganisms (GCM) 10K type strain sequencing project: providing services to taxonomists for standard genome sequencing and annotation.</title>
        <authorList>
            <consortium name="The Broad Institute Genomics Platform"/>
            <consortium name="The Broad Institute Genome Sequencing Center for Infectious Disease"/>
            <person name="Wu L."/>
            <person name="Ma J."/>
        </authorList>
    </citation>
    <scope>NUCLEOTIDE SEQUENCE [LARGE SCALE GENOMIC DNA]</scope>
    <source>
        <strain evidence="2">CGMCC 4.1648</strain>
    </source>
</reference>
<comment type="caution">
    <text evidence="1">The sequence shown here is derived from an EMBL/GenBank/DDBJ whole genome shotgun (WGS) entry which is preliminary data.</text>
</comment>
<dbReference type="EMBL" id="JBHSJD010000014">
    <property type="protein sequence ID" value="MFC5024090.1"/>
    <property type="molecule type" value="Genomic_DNA"/>
</dbReference>
<proteinExistence type="predicted"/>
<organism evidence="1 2">
    <name type="scientific">Streptomyces coeruleoprunus</name>
    <dbReference type="NCBI Taxonomy" id="285563"/>
    <lineage>
        <taxon>Bacteria</taxon>
        <taxon>Bacillati</taxon>
        <taxon>Actinomycetota</taxon>
        <taxon>Actinomycetes</taxon>
        <taxon>Kitasatosporales</taxon>
        <taxon>Streptomycetaceae</taxon>
        <taxon>Streptomyces</taxon>
    </lineage>
</organism>
<dbReference type="InterPro" id="IPR011008">
    <property type="entry name" value="Dimeric_a/b-barrel"/>
</dbReference>
<gene>
    <name evidence="1" type="ORF">ACFPM3_18350</name>
</gene>
<dbReference type="Proteomes" id="UP001595829">
    <property type="component" value="Unassembled WGS sequence"/>
</dbReference>
<keyword evidence="2" id="KW-1185">Reference proteome</keyword>
<evidence type="ECO:0000313" key="2">
    <source>
        <dbReference type="Proteomes" id="UP001595829"/>
    </source>
</evidence>
<accession>A0ABV9XFC5</accession>
<sequence>MAYLLIRQKFAEYTRWREAFDSLAQQRDALGLETVAVTTNTSDPSEAVVLFRFDDIEQLRKHFPSPELKEAWRRGGVIEGSNQVTFLQEVVPPAETG</sequence>
<protein>
    <recommendedName>
        <fullName evidence="3">ABM domain-containing protein</fullName>
    </recommendedName>
</protein>
<dbReference type="SUPFAM" id="SSF54909">
    <property type="entry name" value="Dimeric alpha+beta barrel"/>
    <property type="match status" value="1"/>
</dbReference>
<dbReference type="RefSeq" id="WP_345686051.1">
    <property type="nucleotide sequence ID" value="NZ_BAABIT010000001.1"/>
</dbReference>
<evidence type="ECO:0008006" key="3">
    <source>
        <dbReference type="Google" id="ProtNLM"/>
    </source>
</evidence>
<evidence type="ECO:0000313" key="1">
    <source>
        <dbReference type="EMBL" id="MFC5024090.1"/>
    </source>
</evidence>